<name>A0ABN6T3P7_9MOLU</name>
<accession>A0ABN6T3P7</accession>
<organism evidence="1 2">
    <name type="scientific">Spiroplasma ixodetis</name>
    <dbReference type="NCBI Taxonomy" id="2141"/>
    <lineage>
        <taxon>Bacteria</taxon>
        <taxon>Bacillati</taxon>
        <taxon>Mycoplasmatota</taxon>
        <taxon>Mollicutes</taxon>
        <taxon>Entomoplasmatales</taxon>
        <taxon>Spiroplasmataceae</taxon>
        <taxon>Spiroplasma</taxon>
    </lineage>
</organism>
<sequence length="88" mass="11156">MLKLPFVNHFDWDKHYFNQDELNLQQTEELFKEIDDYLWSTCDKSEYKSYRFRKRKLKAKKGLLTYKRRICTHYNKKNTKNWIRIFIR</sequence>
<reference evidence="1 2" key="1">
    <citation type="journal article" date="2022" name="Front. Microbiol.">
        <title>Male-killing mechanisms vary between Spiroplasma species.</title>
        <authorList>
            <person name="Arai H."/>
            <person name="Inoue M."/>
            <person name="Kageyama D."/>
        </authorList>
    </citation>
    <scope>NUCLEOTIDE SEQUENCE [LARGE SCALE GENOMIC DNA]</scope>
    <source>
        <strain evidence="2">sHm</strain>
    </source>
</reference>
<dbReference type="EMBL" id="AP026933">
    <property type="protein sequence ID" value="BDT03610.1"/>
    <property type="molecule type" value="Genomic_DNA"/>
</dbReference>
<gene>
    <name evidence="1" type="ORF">SHM_12560</name>
</gene>
<keyword evidence="2" id="KW-1185">Reference proteome</keyword>
<evidence type="ECO:0000313" key="2">
    <source>
        <dbReference type="Proteomes" id="UP001163387"/>
    </source>
</evidence>
<evidence type="ECO:0000313" key="1">
    <source>
        <dbReference type="EMBL" id="BDT03610.1"/>
    </source>
</evidence>
<proteinExistence type="predicted"/>
<dbReference type="Proteomes" id="UP001163387">
    <property type="component" value="Chromosome"/>
</dbReference>
<protein>
    <submittedName>
        <fullName evidence="1">Uncharacterized protein</fullName>
    </submittedName>
</protein>